<dbReference type="SUPFAM" id="SSF53098">
    <property type="entry name" value="Ribonuclease H-like"/>
    <property type="match status" value="1"/>
</dbReference>
<feature type="signal peptide" evidence="1">
    <location>
        <begin position="1"/>
        <end position="20"/>
    </location>
</feature>
<feature type="non-terminal residue" evidence="2">
    <location>
        <position position="1"/>
    </location>
</feature>
<evidence type="ECO:0000313" key="2">
    <source>
        <dbReference type="EMBL" id="KYM76904.1"/>
    </source>
</evidence>
<dbReference type="GO" id="GO:0003676">
    <property type="term" value="F:nucleic acid binding"/>
    <property type="evidence" value="ECO:0007669"/>
    <property type="project" value="InterPro"/>
</dbReference>
<name>A0A151HYY8_9HYME</name>
<evidence type="ECO:0000313" key="3">
    <source>
        <dbReference type="Proteomes" id="UP000078540"/>
    </source>
</evidence>
<dbReference type="AlphaFoldDB" id="A0A151HYY8"/>
<dbReference type="Gene3D" id="3.30.420.10">
    <property type="entry name" value="Ribonuclease H-like superfamily/Ribonuclease H"/>
    <property type="match status" value="1"/>
</dbReference>
<organism evidence="2 3">
    <name type="scientific">Atta colombica</name>
    <dbReference type="NCBI Taxonomy" id="520822"/>
    <lineage>
        <taxon>Eukaryota</taxon>
        <taxon>Metazoa</taxon>
        <taxon>Ecdysozoa</taxon>
        <taxon>Arthropoda</taxon>
        <taxon>Hexapoda</taxon>
        <taxon>Insecta</taxon>
        <taxon>Pterygota</taxon>
        <taxon>Neoptera</taxon>
        <taxon>Endopterygota</taxon>
        <taxon>Hymenoptera</taxon>
        <taxon>Apocrita</taxon>
        <taxon>Aculeata</taxon>
        <taxon>Formicoidea</taxon>
        <taxon>Formicidae</taxon>
        <taxon>Myrmicinae</taxon>
        <taxon>Atta</taxon>
    </lineage>
</organism>
<keyword evidence="3" id="KW-1185">Reference proteome</keyword>
<dbReference type="EMBL" id="KQ976715">
    <property type="protein sequence ID" value="KYM76904.1"/>
    <property type="molecule type" value="Genomic_DNA"/>
</dbReference>
<reference evidence="2 3" key="1">
    <citation type="submission" date="2015-09" db="EMBL/GenBank/DDBJ databases">
        <title>Atta colombica WGS genome.</title>
        <authorList>
            <person name="Nygaard S."/>
            <person name="Hu H."/>
            <person name="Boomsma J."/>
            <person name="Zhang G."/>
        </authorList>
    </citation>
    <scope>NUCLEOTIDE SEQUENCE [LARGE SCALE GENOMIC DNA]</scope>
    <source>
        <strain evidence="2">Treedump-2</strain>
        <tissue evidence="2">Whole body</tissue>
    </source>
</reference>
<dbReference type="InterPro" id="IPR036397">
    <property type="entry name" value="RNaseH_sf"/>
</dbReference>
<gene>
    <name evidence="2" type="ORF">ALC53_12652</name>
</gene>
<evidence type="ECO:0000256" key="1">
    <source>
        <dbReference type="SAM" id="SignalP"/>
    </source>
</evidence>
<dbReference type="Proteomes" id="UP000078540">
    <property type="component" value="Unassembled WGS sequence"/>
</dbReference>
<dbReference type="InterPro" id="IPR012337">
    <property type="entry name" value="RNaseH-like_sf"/>
</dbReference>
<feature type="chain" id="PRO_5007581843" description="RNase H type-1 domain-containing protein" evidence="1">
    <location>
        <begin position="21"/>
        <end position="288"/>
    </location>
</feature>
<protein>
    <recommendedName>
        <fullName evidence="4">RNase H type-1 domain-containing protein</fullName>
    </recommendedName>
</protein>
<accession>A0A151HYY8</accession>
<proteinExistence type="predicted"/>
<evidence type="ECO:0008006" key="4">
    <source>
        <dbReference type="Google" id="ProtNLM"/>
    </source>
</evidence>
<sequence>LTNLGIPLMFCRFIYNLVSACQVWCKYREIEKCIFSALDSIEDLYIARIIKLLKLKSFSIRIQREIIANPDKIKFLEINLQSNLEYKVHRAPLVKRRSQMHPEKVTVCGFWSGRIIGPYFFQNEAGVAIIVNGERYRSMISNFLWPKMNDMDIDNMWFQQDGATCHTPHATMDVLHERLLEKLKELADSHIDYSTRRLIHPSYLFTNGSCVEDSQYADFEVMFYDGSISEGYRCAGFVSSFCIEAMMILMALELRCIYRSKLTIFSDTKSVLNAAHSLITGINRISFY</sequence>
<keyword evidence="1" id="KW-0732">Signal</keyword>